<dbReference type="GO" id="GO:0008270">
    <property type="term" value="F:zinc ion binding"/>
    <property type="evidence" value="ECO:0007669"/>
    <property type="project" value="UniProtKB-KW"/>
</dbReference>
<feature type="compositionally biased region" description="Pro residues" evidence="6">
    <location>
        <begin position="173"/>
        <end position="187"/>
    </location>
</feature>
<feature type="compositionally biased region" description="Low complexity" evidence="6">
    <location>
        <begin position="331"/>
        <end position="368"/>
    </location>
</feature>
<dbReference type="InterPro" id="IPR036236">
    <property type="entry name" value="Znf_C2H2_sf"/>
</dbReference>
<dbReference type="SUPFAM" id="SSF57667">
    <property type="entry name" value="beta-beta-alpha zinc fingers"/>
    <property type="match status" value="1"/>
</dbReference>
<dbReference type="EMBL" id="PJQD01000052">
    <property type="protein sequence ID" value="POY72269.1"/>
    <property type="molecule type" value="Genomic_DNA"/>
</dbReference>
<dbReference type="PROSITE" id="PS00028">
    <property type="entry name" value="ZINC_FINGER_C2H2_1"/>
    <property type="match status" value="2"/>
</dbReference>
<feature type="compositionally biased region" description="Low complexity" evidence="6">
    <location>
        <begin position="255"/>
        <end position="266"/>
    </location>
</feature>
<evidence type="ECO:0000313" key="8">
    <source>
        <dbReference type="EMBL" id="POY72269.1"/>
    </source>
</evidence>
<dbReference type="OrthoDB" id="8117402at2759"/>
<feature type="compositionally biased region" description="Basic and acidic residues" evidence="6">
    <location>
        <begin position="505"/>
        <end position="515"/>
    </location>
</feature>
<evidence type="ECO:0000256" key="5">
    <source>
        <dbReference type="PROSITE-ProRule" id="PRU00042"/>
    </source>
</evidence>
<sequence length="723" mass="75583">MFTPLDEGRDSFGDGGALYGSHVYEPQQQQQRGTDDMNLAAYRRFSTPSLGYPPSAGGGDGGLDSRASNRPFRWSADFTQYDNAGGAFAPPAPPQHPLYQPQYLQSANPYHQPVSYPHGGTYQHPAYSRPSTADSQQHQLQQQHYMQQQQQQQAQQAPATYTLPIQRQHQQQPAPPLISFAPPPPPGAAETGSAGAPSLSLDTSHDALSAAAKFVSPPSATVSLPPQRPGQGQAQNSRGGATATSPWSGPPPPLSLSLGVSASSLAARRRNTTDFTTLSQSLPASRNGVVEEGDASAGRPGGDRVRVASADGTYSLGAGAGAGGGPGGKPLSATTSSSRLSATGSSGPTSATSAHPSGSHSGASSAGGVPTLSSIKEPRPSSPRSDAAGGEDLDGGDEDAEGEQDVEDPTAEGDELDEDDGEEEEEPRDDTDGEYRPGGGGSTGASASSSSKRRAGARQSEGGGGGSRKRGGRAGASGATGLERRATTAGGSTSQGERPSKRRKSEADGELEKKFTCPHPSCGRAFARNFNLQAHIKSHQGIREFKCPECFKLFSRKHDCTRHCISIHNYDKDGTAPPERQPVYVAQKVLPVNVMVERAQERQRAAVGTGDKGTSDEYPPRNGTAAPLFSGRPLAVKRDTGDERSPLLSHAPFVPPHPAYGSQYRANQDNSRDASAYGSYASTSTEQLPPQAAPPPSLSFDHPSMQPAAGSGQQQPQQQQPEE</sequence>
<feature type="compositionally biased region" description="Low complexity" evidence="6">
    <location>
        <begin position="713"/>
        <end position="723"/>
    </location>
</feature>
<dbReference type="PANTHER" id="PTHR24408">
    <property type="entry name" value="ZINC FINGER PROTEIN"/>
    <property type="match status" value="1"/>
</dbReference>
<dbReference type="PANTHER" id="PTHR24408:SF58">
    <property type="entry name" value="TRANSCRIPTION FACTOR (TFIIIA), PUTATIVE (AFU_ORTHOLOGUE AFUA_1G05150)-RELATED"/>
    <property type="match status" value="1"/>
</dbReference>
<dbReference type="Proteomes" id="UP000237144">
    <property type="component" value="Unassembled WGS sequence"/>
</dbReference>
<evidence type="ECO:0000256" key="4">
    <source>
        <dbReference type="ARBA" id="ARBA00022833"/>
    </source>
</evidence>
<feature type="domain" description="C2H2-type" evidence="7">
    <location>
        <begin position="545"/>
        <end position="573"/>
    </location>
</feature>
<keyword evidence="3 5" id="KW-0863">Zinc-finger</keyword>
<dbReference type="GO" id="GO:0005634">
    <property type="term" value="C:nucleus"/>
    <property type="evidence" value="ECO:0007669"/>
    <property type="project" value="TreeGrafter"/>
</dbReference>
<feature type="compositionally biased region" description="Polar residues" evidence="6">
    <location>
        <begin position="218"/>
        <end position="239"/>
    </location>
</feature>
<protein>
    <recommendedName>
        <fullName evidence="7">C2H2-type domain-containing protein</fullName>
    </recommendedName>
</protein>
<dbReference type="InterPro" id="IPR013087">
    <property type="entry name" value="Znf_C2H2_type"/>
</dbReference>
<feature type="compositionally biased region" description="Low complexity" evidence="6">
    <location>
        <begin position="188"/>
        <end position="198"/>
    </location>
</feature>
<feature type="compositionally biased region" description="Gly residues" evidence="6">
    <location>
        <begin position="318"/>
        <end position="328"/>
    </location>
</feature>
<keyword evidence="4" id="KW-0862">Zinc</keyword>
<organism evidence="8 9">
    <name type="scientific">Rhodotorula taiwanensis</name>
    <dbReference type="NCBI Taxonomy" id="741276"/>
    <lineage>
        <taxon>Eukaryota</taxon>
        <taxon>Fungi</taxon>
        <taxon>Dikarya</taxon>
        <taxon>Basidiomycota</taxon>
        <taxon>Pucciniomycotina</taxon>
        <taxon>Microbotryomycetes</taxon>
        <taxon>Sporidiobolales</taxon>
        <taxon>Sporidiobolaceae</taxon>
        <taxon>Rhodotorula</taxon>
    </lineage>
</organism>
<gene>
    <name evidence="8" type="ORF">BMF94_4703</name>
</gene>
<keyword evidence="1" id="KW-0479">Metal-binding</keyword>
<comment type="caution">
    <text evidence="8">The sequence shown here is derived from an EMBL/GenBank/DDBJ whole genome shotgun (WGS) entry which is preliminary data.</text>
</comment>
<dbReference type="GO" id="GO:0000981">
    <property type="term" value="F:DNA-binding transcription factor activity, RNA polymerase II-specific"/>
    <property type="evidence" value="ECO:0007669"/>
    <property type="project" value="UniProtKB-ARBA"/>
</dbReference>
<feature type="compositionally biased region" description="Polar residues" evidence="6">
    <location>
        <begin position="157"/>
        <end position="172"/>
    </location>
</feature>
<dbReference type="PROSITE" id="PS50157">
    <property type="entry name" value="ZINC_FINGER_C2H2_2"/>
    <property type="match status" value="2"/>
</dbReference>
<evidence type="ECO:0000313" key="9">
    <source>
        <dbReference type="Proteomes" id="UP000237144"/>
    </source>
</evidence>
<proteinExistence type="predicted"/>
<dbReference type="SMART" id="SM00355">
    <property type="entry name" value="ZnF_C2H2"/>
    <property type="match status" value="2"/>
</dbReference>
<feature type="compositionally biased region" description="Low complexity" evidence="6">
    <location>
        <begin position="136"/>
        <end position="156"/>
    </location>
</feature>
<feature type="compositionally biased region" description="Basic and acidic residues" evidence="6">
    <location>
        <begin position="636"/>
        <end position="645"/>
    </location>
</feature>
<evidence type="ECO:0000256" key="2">
    <source>
        <dbReference type="ARBA" id="ARBA00022737"/>
    </source>
</evidence>
<feature type="compositionally biased region" description="Basic and acidic residues" evidence="6">
    <location>
        <begin position="1"/>
        <end position="12"/>
    </location>
</feature>
<dbReference type="STRING" id="741276.A0A2S5B672"/>
<dbReference type="Gene3D" id="3.30.160.60">
    <property type="entry name" value="Classic Zinc Finger"/>
    <property type="match status" value="1"/>
</dbReference>
<evidence type="ECO:0000259" key="7">
    <source>
        <dbReference type="PROSITE" id="PS50157"/>
    </source>
</evidence>
<keyword evidence="2" id="KW-0677">Repeat</keyword>
<dbReference type="AlphaFoldDB" id="A0A2S5B672"/>
<feature type="compositionally biased region" description="Polar residues" evidence="6">
    <location>
        <begin position="273"/>
        <end position="284"/>
    </location>
</feature>
<dbReference type="CDD" id="cd20335">
    <property type="entry name" value="BRcat_RBR"/>
    <property type="match status" value="1"/>
</dbReference>
<reference evidence="8 9" key="1">
    <citation type="journal article" date="2018" name="Front. Microbiol.">
        <title>Prospects for Fungal Bioremediation of Acidic Radioactive Waste Sites: Characterization and Genome Sequence of Rhodotorula taiwanensis MD1149.</title>
        <authorList>
            <person name="Tkavc R."/>
            <person name="Matrosova V.Y."/>
            <person name="Grichenko O.E."/>
            <person name="Gostincar C."/>
            <person name="Volpe R.P."/>
            <person name="Klimenkova P."/>
            <person name="Gaidamakova E.K."/>
            <person name="Zhou C.E."/>
            <person name="Stewart B.J."/>
            <person name="Lyman M.G."/>
            <person name="Malfatti S.A."/>
            <person name="Rubinfeld B."/>
            <person name="Courtot M."/>
            <person name="Singh J."/>
            <person name="Dalgard C.L."/>
            <person name="Hamilton T."/>
            <person name="Frey K.G."/>
            <person name="Gunde-Cimerman N."/>
            <person name="Dugan L."/>
            <person name="Daly M.J."/>
        </authorList>
    </citation>
    <scope>NUCLEOTIDE SEQUENCE [LARGE SCALE GENOMIC DNA]</scope>
    <source>
        <strain evidence="8 9">MD1149</strain>
    </source>
</reference>
<accession>A0A2S5B672</accession>
<evidence type="ECO:0000256" key="3">
    <source>
        <dbReference type="ARBA" id="ARBA00022771"/>
    </source>
</evidence>
<evidence type="ECO:0000256" key="6">
    <source>
        <dbReference type="SAM" id="MobiDB-lite"/>
    </source>
</evidence>
<name>A0A2S5B672_9BASI</name>
<dbReference type="GO" id="GO:0000978">
    <property type="term" value="F:RNA polymerase II cis-regulatory region sequence-specific DNA binding"/>
    <property type="evidence" value="ECO:0007669"/>
    <property type="project" value="UniProtKB-ARBA"/>
</dbReference>
<feature type="compositionally biased region" description="Acidic residues" evidence="6">
    <location>
        <begin position="389"/>
        <end position="432"/>
    </location>
</feature>
<feature type="region of interest" description="Disordered" evidence="6">
    <location>
        <begin position="601"/>
        <end position="723"/>
    </location>
</feature>
<dbReference type="FunFam" id="3.30.160.60:FF:000125">
    <property type="entry name" value="Putative zinc finger protein 143"/>
    <property type="match status" value="1"/>
</dbReference>
<keyword evidence="9" id="KW-1185">Reference proteome</keyword>
<feature type="region of interest" description="Disordered" evidence="6">
    <location>
        <begin position="1"/>
        <end position="518"/>
    </location>
</feature>
<feature type="domain" description="C2H2-type" evidence="7">
    <location>
        <begin position="515"/>
        <end position="544"/>
    </location>
</feature>
<feature type="compositionally biased region" description="Low complexity" evidence="6">
    <location>
        <begin position="674"/>
        <end position="690"/>
    </location>
</feature>
<evidence type="ECO:0000256" key="1">
    <source>
        <dbReference type="ARBA" id="ARBA00022723"/>
    </source>
</evidence>